<protein>
    <recommendedName>
        <fullName evidence="4">DUF4231 domain-containing protein</fullName>
    </recommendedName>
</protein>
<proteinExistence type="predicted"/>
<dbReference type="RefSeq" id="WP_143514685.1">
    <property type="nucleotide sequence ID" value="NZ_FWYD01000033.1"/>
</dbReference>
<feature type="transmembrane region" description="Helical" evidence="1">
    <location>
        <begin position="287"/>
        <end position="307"/>
    </location>
</feature>
<gene>
    <name evidence="2" type="ORF">SAMN06295998_13325</name>
</gene>
<feature type="transmembrane region" description="Helical" evidence="1">
    <location>
        <begin position="65"/>
        <end position="87"/>
    </location>
</feature>
<name>A0A1W2EMD1_9RHOB</name>
<evidence type="ECO:0008006" key="4">
    <source>
        <dbReference type="Google" id="ProtNLM"/>
    </source>
</evidence>
<evidence type="ECO:0000313" key="3">
    <source>
        <dbReference type="Proteomes" id="UP000192330"/>
    </source>
</evidence>
<dbReference type="OrthoDB" id="7839689at2"/>
<keyword evidence="1" id="KW-0812">Transmembrane</keyword>
<reference evidence="2 3" key="1">
    <citation type="submission" date="2017-04" db="EMBL/GenBank/DDBJ databases">
        <authorList>
            <person name="Afonso C.L."/>
            <person name="Miller P.J."/>
            <person name="Scott M.A."/>
            <person name="Spackman E."/>
            <person name="Goraichik I."/>
            <person name="Dimitrov K.M."/>
            <person name="Suarez D.L."/>
            <person name="Swayne D.E."/>
        </authorList>
    </citation>
    <scope>NUCLEOTIDE SEQUENCE [LARGE SCALE GENOMIC DNA]</scope>
    <source>
        <strain evidence="2 3">CGMCC 1.12644</strain>
    </source>
</reference>
<keyword evidence="1" id="KW-0472">Membrane</keyword>
<feature type="transmembrane region" description="Helical" evidence="1">
    <location>
        <begin position="93"/>
        <end position="114"/>
    </location>
</feature>
<keyword evidence="3" id="KW-1185">Reference proteome</keyword>
<dbReference type="EMBL" id="FWYD01000033">
    <property type="protein sequence ID" value="SMD10795.1"/>
    <property type="molecule type" value="Genomic_DNA"/>
</dbReference>
<accession>A0A1W2EMD1</accession>
<dbReference type="AlphaFoldDB" id="A0A1W2EMD1"/>
<organism evidence="2 3">
    <name type="scientific">Primorskyibacter flagellatus</name>
    <dbReference type="NCBI Taxonomy" id="1387277"/>
    <lineage>
        <taxon>Bacteria</taxon>
        <taxon>Pseudomonadati</taxon>
        <taxon>Pseudomonadota</taxon>
        <taxon>Alphaproteobacteria</taxon>
        <taxon>Rhodobacterales</taxon>
        <taxon>Roseobacteraceae</taxon>
        <taxon>Primorskyibacter</taxon>
    </lineage>
</organism>
<evidence type="ECO:0000313" key="2">
    <source>
        <dbReference type="EMBL" id="SMD10795.1"/>
    </source>
</evidence>
<sequence>MKNPFTHPRKDWNNRDLLLTEDAREAVAAAYPTLFPLLDWPELRSAFLQWENVALVKKKTNRHMVLGSVSATTFGLCVLAAAPLLGFYGIGSIATFIGTIILIAGASLGFYLSFLSSFRESWLRARFWAERTRQFYFQFIASNIDTICEASVDTEKQSQWLKKREAALNRFLLIQKEEGQTAYNEVIDDTQEVNFLVVDDRVLSNPHWSKESDDFTSAVSNVASYLHLQRLDYQITYARSQNLPKSLYSKQRAGTWLRLTGNLLTFFFIIAIAGNALHFLSLSIDQAYSISFAAMVQGILAASIAAIRVLEEALAWSVEASRYIRYEKALAEADRVLSPASISILQSGLLDIERAAYQELRAFILAHKDTRFIAI</sequence>
<dbReference type="Proteomes" id="UP000192330">
    <property type="component" value="Unassembled WGS sequence"/>
</dbReference>
<evidence type="ECO:0000256" key="1">
    <source>
        <dbReference type="SAM" id="Phobius"/>
    </source>
</evidence>
<keyword evidence="1" id="KW-1133">Transmembrane helix</keyword>
<feature type="transmembrane region" description="Helical" evidence="1">
    <location>
        <begin position="259"/>
        <end position="281"/>
    </location>
</feature>